<evidence type="ECO:0000256" key="1">
    <source>
        <dbReference type="ARBA" id="ARBA00009199"/>
    </source>
</evidence>
<evidence type="ECO:0000256" key="2">
    <source>
        <dbReference type="PIRSR" id="PIRSR001221-1"/>
    </source>
</evidence>
<name>A0A6P7FNP6_DIAVI</name>
<dbReference type="InterPro" id="IPR036928">
    <property type="entry name" value="AS_sf"/>
</dbReference>
<dbReference type="InterPro" id="IPR052739">
    <property type="entry name" value="FAAH2"/>
</dbReference>
<feature type="active site" description="Acyl-ester intermediate" evidence="2">
    <location>
        <position position="249"/>
    </location>
</feature>
<dbReference type="OrthoDB" id="6428749at2759"/>
<dbReference type="AlphaFoldDB" id="A0A6P7FNP6"/>
<dbReference type="PROSITE" id="PS00571">
    <property type="entry name" value="AMIDASES"/>
    <property type="match status" value="1"/>
</dbReference>
<feature type="active site" description="Charge relay system" evidence="2">
    <location>
        <position position="150"/>
    </location>
</feature>
<keyword evidence="5" id="KW-1185">Reference proteome</keyword>
<dbReference type="EnsemblMetazoa" id="XM_028282173.2">
    <property type="protein sequence ID" value="XP_028137974.1"/>
    <property type="gene ID" value="LOC114332385"/>
</dbReference>
<dbReference type="PIRSF" id="PIRSF001221">
    <property type="entry name" value="Amidase_fungi"/>
    <property type="match status" value="1"/>
</dbReference>
<proteinExistence type="inferred from homology"/>
<reference evidence="4" key="2">
    <citation type="submission" date="2025-05" db="UniProtKB">
        <authorList>
            <consortium name="EnsemblMetazoa"/>
        </authorList>
    </citation>
    <scope>IDENTIFICATION</scope>
</reference>
<dbReference type="RefSeq" id="XP_028137974.1">
    <property type="nucleotide sequence ID" value="XM_028282173.1"/>
</dbReference>
<gene>
    <name evidence="6" type="primary">LOC114332385</name>
</gene>
<accession>A0A6P7FNP6</accession>
<dbReference type="InParanoid" id="A0A6P7FNP6"/>
<dbReference type="Pfam" id="PF01425">
    <property type="entry name" value="Amidase"/>
    <property type="match status" value="1"/>
</dbReference>
<evidence type="ECO:0000313" key="5">
    <source>
        <dbReference type="Proteomes" id="UP001652700"/>
    </source>
</evidence>
<dbReference type="InterPro" id="IPR023631">
    <property type="entry name" value="Amidase_dom"/>
</dbReference>
<dbReference type="SUPFAM" id="SSF75304">
    <property type="entry name" value="Amidase signature (AS) enzymes"/>
    <property type="match status" value="1"/>
</dbReference>
<dbReference type="InterPro" id="IPR020556">
    <property type="entry name" value="Amidase_CS"/>
</dbReference>
<reference evidence="6" key="1">
    <citation type="submission" date="2025-04" db="UniProtKB">
        <authorList>
            <consortium name="RefSeq"/>
        </authorList>
    </citation>
    <scope>IDENTIFICATION</scope>
    <source>
        <tissue evidence="6">Whole insect</tissue>
    </source>
</reference>
<dbReference type="FunCoup" id="A0A6P7FNP6">
    <property type="interactions" value="11"/>
</dbReference>
<organism evidence="6">
    <name type="scientific">Diabrotica virgifera virgifera</name>
    <name type="common">western corn rootworm</name>
    <dbReference type="NCBI Taxonomy" id="50390"/>
    <lineage>
        <taxon>Eukaryota</taxon>
        <taxon>Metazoa</taxon>
        <taxon>Ecdysozoa</taxon>
        <taxon>Arthropoda</taxon>
        <taxon>Hexapoda</taxon>
        <taxon>Insecta</taxon>
        <taxon>Pterygota</taxon>
        <taxon>Neoptera</taxon>
        <taxon>Endopterygota</taxon>
        <taxon>Coleoptera</taxon>
        <taxon>Polyphaga</taxon>
        <taxon>Cucujiformia</taxon>
        <taxon>Chrysomeloidea</taxon>
        <taxon>Chrysomelidae</taxon>
        <taxon>Galerucinae</taxon>
        <taxon>Diabroticina</taxon>
        <taxon>Diabroticites</taxon>
        <taxon>Diabrotica</taxon>
    </lineage>
</organism>
<dbReference type="GeneID" id="114332385"/>
<dbReference type="PANTHER" id="PTHR43372:SF1">
    <property type="entry name" value="LD38433P"/>
    <property type="match status" value="1"/>
</dbReference>
<dbReference type="Proteomes" id="UP001652700">
    <property type="component" value="Unplaced"/>
</dbReference>
<evidence type="ECO:0000259" key="3">
    <source>
        <dbReference type="Pfam" id="PF01425"/>
    </source>
</evidence>
<keyword evidence="6" id="KW-0378">Hydrolase</keyword>
<dbReference type="GO" id="GO:0016787">
    <property type="term" value="F:hydrolase activity"/>
    <property type="evidence" value="ECO:0007669"/>
    <property type="project" value="UniProtKB-KW"/>
</dbReference>
<sequence>MSSVESIKDIKEHKKHSHRNRGFCSYVRTMLLKVFLFTRYYIDILIDVIFGYFNDSKRVPIKKCTNPIILESATSLAQKIRKRELTSEEIVQAFVDRIKEVNPVLNALVDSRYEAALEDARKIDRDIANGTILDVDFQEKPFLGVPFTTKESTAVEGMSFTLGIVKRRGRRAVFDAEYITLIKNAGAICLGVTNIPQLNLWQETHNPLFGITNNPYNSTRNVGGSSGGEASLLAAGGTPLSIGTDIGGSVRIPAFMCGVFGHKPTSHLISTAGTTFRDGKEEQTMVVIGLLARKTVDLIPLLKVLSAEKVTKLKLDEKVIVRNIKIRYIENVNDVTISPSRREMTETFNRAVKHFKEISTTPPEELKNIEGTKFAGKLWKYWMSKESGVNFMKDITDRTGEANPIVDTLKHFTVGSEYTTSTIYNFINRLLPSPNETWAIKETEKLREQLLAKLGDNGVLLYPSAPFPASYHHAAYLRPWNFHYFVIWNVLKFPVTQVPMGLNKEGLPVGIQVVAAPYQDHLCIVVAKELEKAFGGYVPPFETS</sequence>
<feature type="active site" description="Charge relay system" evidence="2">
    <location>
        <position position="225"/>
    </location>
</feature>
<comment type="similarity">
    <text evidence="1">Belongs to the amidase family.</text>
</comment>
<dbReference type="Gene3D" id="3.90.1300.10">
    <property type="entry name" value="Amidase signature (AS) domain"/>
    <property type="match status" value="1"/>
</dbReference>
<feature type="domain" description="Amidase" evidence="3">
    <location>
        <begin position="89"/>
        <end position="523"/>
    </location>
</feature>
<evidence type="ECO:0000313" key="4">
    <source>
        <dbReference type="EnsemblMetazoa" id="XP_028137974.1"/>
    </source>
</evidence>
<dbReference type="GO" id="GO:0012505">
    <property type="term" value="C:endomembrane system"/>
    <property type="evidence" value="ECO:0007669"/>
    <property type="project" value="TreeGrafter"/>
</dbReference>
<evidence type="ECO:0000313" key="6">
    <source>
        <dbReference type="RefSeq" id="XP_028137974.1"/>
    </source>
</evidence>
<dbReference type="PANTHER" id="PTHR43372">
    <property type="entry name" value="FATTY-ACID AMIDE HYDROLASE"/>
    <property type="match status" value="1"/>
</dbReference>
<protein>
    <submittedName>
        <fullName evidence="6">Fatty-acid amide hydrolase 2-A isoform X2</fullName>
    </submittedName>
</protein>